<dbReference type="AlphaFoldDB" id="A0A067A261"/>
<comment type="caution">
    <text evidence="2">The sequence shown here is derived from an EMBL/GenBank/DDBJ whole genome shotgun (WGS) entry which is preliminary data.</text>
</comment>
<dbReference type="Proteomes" id="UP000027341">
    <property type="component" value="Unassembled WGS sequence"/>
</dbReference>
<feature type="transmembrane region" description="Helical" evidence="1">
    <location>
        <begin position="76"/>
        <end position="101"/>
    </location>
</feature>
<dbReference type="PANTHER" id="PTHR35335">
    <property type="entry name" value="UPF0716 PROTEIN FXSA"/>
    <property type="match status" value="1"/>
</dbReference>
<organism evidence="2 3">
    <name type="scientific">Hydrogenovibrio marinus</name>
    <dbReference type="NCBI Taxonomy" id="28885"/>
    <lineage>
        <taxon>Bacteria</taxon>
        <taxon>Pseudomonadati</taxon>
        <taxon>Pseudomonadota</taxon>
        <taxon>Gammaproteobacteria</taxon>
        <taxon>Thiotrichales</taxon>
        <taxon>Piscirickettsiaceae</taxon>
        <taxon>Hydrogenovibrio</taxon>
    </lineage>
</organism>
<evidence type="ECO:0000313" key="3">
    <source>
        <dbReference type="Proteomes" id="UP000027341"/>
    </source>
</evidence>
<dbReference type="STRING" id="28885.EI16_09345"/>
<keyword evidence="1" id="KW-0472">Membrane</keyword>
<dbReference type="NCBIfam" id="NF008528">
    <property type="entry name" value="PRK11463.1-2"/>
    <property type="match status" value="1"/>
</dbReference>
<dbReference type="GO" id="GO:0016020">
    <property type="term" value="C:membrane"/>
    <property type="evidence" value="ECO:0007669"/>
    <property type="project" value="InterPro"/>
</dbReference>
<reference evidence="2 3" key="1">
    <citation type="submission" date="2014-04" db="EMBL/GenBank/DDBJ databases">
        <title>Draft genome sequence of Hydrogenovibrio marinus MH-110, a model organism for aerobic H2 metabolism.</title>
        <authorList>
            <person name="Cha H.J."/>
            <person name="Jo B.H."/>
            <person name="Hwang B.H."/>
        </authorList>
    </citation>
    <scope>NUCLEOTIDE SEQUENCE [LARGE SCALE GENOMIC DNA]</scope>
    <source>
        <strain evidence="2 3">MH-110</strain>
    </source>
</reference>
<dbReference type="Pfam" id="PF04186">
    <property type="entry name" value="FxsA"/>
    <property type="match status" value="1"/>
</dbReference>
<name>A0A067A261_HYDMR</name>
<evidence type="ECO:0008006" key="4">
    <source>
        <dbReference type="Google" id="ProtNLM"/>
    </source>
</evidence>
<dbReference type="RefSeq" id="WP_029912661.1">
    <property type="nucleotide sequence ID" value="NZ_AP020335.1"/>
</dbReference>
<evidence type="ECO:0000256" key="1">
    <source>
        <dbReference type="SAM" id="Phobius"/>
    </source>
</evidence>
<keyword evidence="1" id="KW-1133">Transmembrane helix</keyword>
<dbReference type="InterPro" id="IPR007313">
    <property type="entry name" value="FxsA"/>
</dbReference>
<gene>
    <name evidence="2" type="ORF">EI16_09345</name>
</gene>
<dbReference type="EMBL" id="JMIU01000001">
    <property type="protein sequence ID" value="KDN96460.1"/>
    <property type="molecule type" value="Genomic_DNA"/>
</dbReference>
<keyword evidence="3" id="KW-1185">Reference proteome</keyword>
<feature type="transmembrane region" description="Helical" evidence="1">
    <location>
        <begin position="27"/>
        <end position="47"/>
    </location>
</feature>
<keyword evidence="1" id="KW-0812">Transmembrane</keyword>
<accession>A0A067A261</accession>
<protein>
    <recommendedName>
        <fullName evidence="4">Exlusion protein FxsA</fullName>
    </recommendedName>
</protein>
<dbReference type="PANTHER" id="PTHR35335:SF1">
    <property type="entry name" value="UPF0716 PROTEIN FXSA"/>
    <property type="match status" value="1"/>
</dbReference>
<proteinExistence type="predicted"/>
<evidence type="ECO:0000313" key="2">
    <source>
        <dbReference type="EMBL" id="KDN96460.1"/>
    </source>
</evidence>
<sequence>MFRFFFLMFLLVPLVELYVLIKVGSVIGALPTILLTIFTAIAGAWLMKSQGIATMQRAQQNLAAGQVPETEMMEGLFIFLGGLFLLIPGFITDTIGLLLLIPPARRFFAKRFIMQRQSNYARYHGQDGNVYEAEWTVAKDGHVKQVHVTYDTNQSDAIEGEVLDSDDSSKKHDK</sequence>